<proteinExistence type="predicted"/>
<comment type="caution">
    <text evidence="1">The sequence shown here is derived from an EMBL/GenBank/DDBJ whole genome shotgun (WGS) entry which is preliminary data.</text>
</comment>
<dbReference type="Pfam" id="PF11185">
    <property type="entry name" value="DUF2971"/>
    <property type="match status" value="1"/>
</dbReference>
<accession>A0A829HHP3</accession>
<sequence>MLVYKYRGGAFERDLKSLKNNEFWASNTKQLNDPCEGLITSSAYQQQINVLKDIFPQNKNNITLIEQCLKNIIDMKDSKLGIFSLSRRYDDELLWAHYADSHNGFCIEYDLERLLSNQNPRHRFFDVQYTNSIPNLDLSNIINQNDSDKLIRIMLGFKSQRWEYENELRIITENQGLTTYDFRAVKAIYFGLKTPKEDIELLMQALQGRKIKYFQMQLKPNSFELEAKQIKDKFPTSVKYKYSIAPISKLAVDPSTLKLEYQKFSPYLQKLAEIIRREPDCYEVDYIDISLSKSTLDNPIFFAQYRTQEDVFFTQTVHYTTYEIDTEYDQIDDL</sequence>
<name>A0A829HHP3_9GAMM</name>
<organism evidence="1 2">
    <name type="scientific">Acinetobacter gyllenbergii CIP 110306 = MTCC 11365</name>
    <dbReference type="NCBI Taxonomy" id="1217657"/>
    <lineage>
        <taxon>Bacteria</taxon>
        <taxon>Pseudomonadati</taxon>
        <taxon>Pseudomonadota</taxon>
        <taxon>Gammaproteobacteria</taxon>
        <taxon>Moraxellales</taxon>
        <taxon>Moraxellaceae</taxon>
        <taxon>Acinetobacter</taxon>
    </lineage>
</organism>
<dbReference type="InterPro" id="IPR021352">
    <property type="entry name" value="DUF2971"/>
</dbReference>
<gene>
    <name evidence="1" type="ORF">F957_02475</name>
</gene>
<dbReference type="EMBL" id="ATGG01000019">
    <property type="protein sequence ID" value="EPF79609.1"/>
    <property type="molecule type" value="Genomic_DNA"/>
</dbReference>
<dbReference type="RefSeq" id="WP_016541740.1">
    <property type="nucleotide sequence ID" value="NZ_ASQH01000012.1"/>
</dbReference>
<dbReference type="Proteomes" id="UP000014523">
    <property type="component" value="Unassembled WGS sequence"/>
</dbReference>
<dbReference type="AlphaFoldDB" id="A0A829HHP3"/>
<evidence type="ECO:0000313" key="2">
    <source>
        <dbReference type="Proteomes" id="UP000014523"/>
    </source>
</evidence>
<keyword evidence="2" id="KW-1185">Reference proteome</keyword>
<protein>
    <recommendedName>
        <fullName evidence="3">DUF2971 domain-containing protein</fullName>
    </recommendedName>
</protein>
<reference evidence="1 2" key="1">
    <citation type="submission" date="2013-06" db="EMBL/GenBank/DDBJ databases">
        <title>The Genome Sequence of Acinetobacter gyllenbergii CIP 110306.</title>
        <authorList>
            <consortium name="The Broad Institute Genome Sequencing Platform"/>
            <consortium name="The Broad Institute Genome Sequencing Center for Infectious Disease"/>
            <person name="Cerqueira G."/>
            <person name="Feldgarden M."/>
            <person name="Courvalin P."/>
            <person name="Perichon B."/>
            <person name="Grillot-Courvalin C."/>
            <person name="Clermont D."/>
            <person name="Rocha E."/>
            <person name="Yoon E.-J."/>
            <person name="Nemec A."/>
            <person name="Young S.K."/>
            <person name="Zeng Q."/>
            <person name="Gargeya S."/>
            <person name="Fitzgerald M."/>
            <person name="Abouelleil A."/>
            <person name="Alvarado L."/>
            <person name="Berlin A.M."/>
            <person name="Chapman S.B."/>
            <person name="Dewar J."/>
            <person name="Goldberg J."/>
            <person name="Griggs A."/>
            <person name="Gujja S."/>
            <person name="Hansen M."/>
            <person name="Howarth C."/>
            <person name="Imamovic A."/>
            <person name="Larimer J."/>
            <person name="McCowan C."/>
            <person name="Murphy C."/>
            <person name="Pearson M."/>
            <person name="Priest M."/>
            <person name="Roberts A."/>
            <person name="Saif S."/>
            <person name="Shea T."/>
            <person name="Sykes S."/>
            <person name="Wortman J."/>
            <person name="Nusbaum C."/>
            <person name="Birren B."/>
        </authorList>
    </citation>
    <scope>NUCLEOTIDE SEQUENCE [LARGE SCALE GENOMIC DNA]</scope>
    <source>
        <strain evidence="1 2">CIP 110306</strain>
    </source>
</reference>
<evidence type="ECO:0008006" key="3">
    <source>
        <dbReference type="Google" id="ProtNLM"/>
    </source>
</evidence>
<evidence type="ECO:0000313" key="1">
    <source>
        <dbReference type="EMBL" id="EPF79609.1"/>
    </source>
</evidence>